<keyword evidence="2" id="KW-0378">Hydrolase</keyword>
<dbReference type="Gene3D" id="3.90.79.10">
    <property type="entry name" value="Nucleoside Triphosphate Pyrophosphohydrolase"/>
    <property type="match status" value="1"/>
</dbReference>
<protein>
    <submittedName>
        <fullName evidence="2">NUDIX hydrolase</fullName>
    </submittedName>
</protein>
<sequence length="184" mass="21075">MDDRAKLRQDLQSHLPHDDKEKADLAAMISFLETTPDCFQRHHRPGHFTGSALLVNRSGTQVLLNHHRSLNTWLQFGGHADGDPNLFAVAWREVQEESGFERIEQVMNRIFDIDIHPIPYNAGKGEPAHLHYDVRYLFRLGTDDDMFRISPESIDLRWCGYDEALALTGPGTVARMLEKWQALA</sequence>
<dbReference type="PROSITE" id="PS51462">
    <property type="entry name" value="NUDIX"/>
    <property type="match status" value="1"/>
</dbReference>
<evidence type="ECO:0000259" key="1">
    <source>
        <dbReference type="PROSITE" id="PS51462"/>
    </source>
</evidence>
<dbReference type="InterPro" id="IPR015797">
    <property type="entry name" value="NUDIX_hydrolase-like_dom_sf"/>
</dbReference>
<accession>A0A7T5R279</accession>
<dbReference type="InterPro" id="IPR000086">
    <property type="entry name" value="NUDIX_hydrolase_dom"/>
</dbReference>
<evidence type="ECO:0000313" key="3">
    <source>
        <dbReference type="Proteomes" id="UP000595362"/>
    </source>
</evidence>
<dbReference type="SUPFAM" id="SSF55811">
    <property type="entry name" value="Nudix"/>
    <property type="match status" value="1"/>
</dbReference>
<dbReference type="AlphaFoldDB" id="A0A7T5R279"/>
<dbReference type="EMBL" id="CP066681">
    <property type="protein sequence ID" value="QQG36178.1"/>
    <property type="molecule type" value="Genomic_DNA"/>
</dbReference>
<dbReference type="Proteomes" id="UP000595362">
    <property type="component" value="Chromosome"/>
</dbReference>
<dbReference type="CDD" id="cd03674">
    <property type="entry name" value="NUDIX_Hydrolase"/>
    <property type="match status" value="1"/>
</dbReference>
<name>A0A7T5R279_9BACT</name>
<reference evidence="2 3" key="1">
    <citation type="submission" date="2020-07" db="EMBL/GenBank/DDBJ databases">
        <title>Huge and variable diversity of episymbiotic CPR bacteria and DPANN archaea in groundwater ecosystems.</title>
        <authorList>
            <person name="He C.Y."/>
            <person name="Keren R."/>
            <person name="Whittaker M."/>
            <person name="Farag I.F."/>
            <person name="Doudna J."/>
            <person name="Cate J.H.D."/>
            <person name="Banfield J.F."/>
        </authorList>
    </citation>
    <scope>NUCLEOTIDE SEQUENCE [LARGE SCALE GENOMIC DNA]</scope>
    <source>
        <strain evidence="2">NC_groundwater_70_Ag_B-0.1um_54_66</strain>
    </source>
</reference>
<feature type="domain" description="Nudix hydrolase" evidence="1">
    <location>
        <begin position="45"/>
        <end position="181"/>
    </location>
</feature>
<evidence type="ECO:0000313" key="2">
    <source>
        <dbReference type="EMBL" id="QQG36178.1"/>
    </source>
</evidence>
<gene>
    <name evidence="2" type="ORF">HYS17_11930</name>
</gene>
<dbReference type="Pfam" id="PF00293">
    <property type="entry name" value="NUDIX"/>
    <property type="match status" value="1"/>
</dbReference>
<organism evidence="2 3">
    <name type="scientific">Micavibrio aeruginosavorus</name>
    <dbReference type="NCBI Taxonomy" id="349221"/>
    <lineage>
        <taxon>Bacteria</taxon>
        <taxon>Pseudomonadati</taxon>
        <taxon>Bdellovibrionota</taxon>
        <taxon>Bdellovibrionia</taxon>
        <taxon>Bdellovibrionales</taxon>
        <taxon>Pseudobdellovibrionaceae</taxon>
        <taxon>Micavibrio</taxon>
    </lineage>
</organism>
<proteinExistence type="predicted"/>
<dbReference type="GO" id="GO:0016787">
    <property type="term" value="F:hydrolase activity"/>
    <property type="evidence" value="ECO:0007669"/>
    <property type="project" value="UniProtKB-KW"/>
</dbReference>